<dbReference type="AlphaFoldDB" id="A0A2U8WI86"/>
<dbReference type="Pfam" id="PF01610">
    <property type="entry name" value="DDE_Tnp_ISL3"/>
    <property type="match status" value="1"/>
</dbReference>
<feature type="region of interest" description="Disordered" evidence="1">
    <location>
        <begin position="177"/>
        <end position="250"/>
    </location>
</feature>
<feature type="compositionally biased region" description="Low complexity" evidence="1">
    <location>
        <begin position="214"/>
        <end position="238"/>
    </location>
</feature>
<reference evidence="3 4" key="1">
    <citation type="submission" date="2018-05" db="EMBL/GenBank/DDBJ databases">
        <title>Complete Genome Sequence of Methylobacterium sp. 17Sr1-28.</title>
        <authorList>
            <person name="Srinivasan S."/>
        </authorList>
    </citation>
    <scope>NUCLEOTIDE SEQUENCE [LARGE SCALE GENOMIC DNA]</scope>
    <source>
        <strain evidence="3 4">17Sr1-28</strain>
    </source>
</reference>
<dbReference type="InterPro" id="IPR002560">
    <property type="entry name" value="Transposase_DDE"/>
</dbReference>
<organism evidence="3 4">
    <name type="scientific">Methylobacterium terrae</name>
    <dbReference type="NCBI Taxonomy" id="2202827"/>
    <lineage>
        <taxon>Bacteria</taxon>
        <taxon>Pseudomonadati</taxon>
        <taxon>Pseudomonadota</taxon>
        <taxon>Alphaproteobacteria</taxon>
        <taxon>Hyphomicrobiales</taxon>
        <taxon>Methylobacteriaceae</taxon>
        <taxon>Methylobacterium</taxon>
    </lineage>
</organism>
<feature type="compositionally biased region" description="Low complexity" evidence="1">
    <location>
        <begin position="177"/>
        <end position="189"/>
    </location>
</feature>
<evidence type="ECO:0000259" key="2">
    <source>
        <dbReference type="Pfam" id="PF01610"/>
    </source>
</evidence>
<evidence type="ECO:0000256" key="1">
    <source>
        <dbReference type="SAM" id="MobiDB-lite"/>
    </source>
</evidence>
<evidence type="ECO:0000313" key="4">
    <source>
        <dbReference type="Proteomes" id="UP000245444"/>
    </source>
</evidence>
<feature type="domain" description="Transposase IS204/IS1001/IS1096/IS1165 DDE" evidence="2">
    <location>
        <begin position="40"/>
        <end position="93"/>
    </location>
</feature>
<dbReference type="OrthoDB" id="46712at2"/>
<sequence>MLGRGGSVVPTAPSIEAWNGGASSSRCSAPVRNWLVAHPSVAVVSRDRAGPYAEAARTGAPAARQVADRRHLIVNASEALHAIVERHQSDIRTVAGHPMPEPSLSPDRATTKPVPETGRPRRDRCEAALRLDGGGPSTKEIARPLAASRDAARRWIRAGQCVGGSIEDPPWLAGAAAAAGPAGSVTPGSPRTPPAPRPGSRSVAPSAPPRRAGRGPPRAARGRPAARCGRNRPRPSGAASGGRRRGTGRR</sequence>
<name>A0A2U8WI86_9HYPH</name>
<dbReference type="EMBL" id="CP029553">
    <property type="protein sequence ID" value="AWN45120.1"/>
    <property type="molecule type" value="Genomic_DNA"/>
</dbReference>
<gene>
    <name evidence="3" type="ORF">DK419_01225</name>
</gene>
<accession>A0A2U8WI86</accession>
<dbReference type="Proteomes" id="UP000245444">
    <property type="component" value="Chromosome"/>
</dbReference>
<proteinExistence type="predicted"/>
<evidence type="ECO:0000313" key="3">
    <source>
        <dbReference type="EMBL" id="AWN45120.1"/>
    </source>
</evidence>
<protein>
    <recommendedName>
        <fullName evidence="2">Transposase IS204/IS1001/IS1096/IS1165 DDE domain-containing protein</fullName>
    </recommendedName>
</protein>
<dbReference type="KEGG" id="mtea:DK419_01225"/>
<keyword evidence="4" id="KW-1185">Reference proteome</keyword>
<feature type="region of interest" description="Disordered" evidence="1">
    <location>
        <begin position="97"/>
        <end position="123"/>
    </location>
</feature>